<evidence type="ECO:0000313" key="4">
    <source>
        <dbReference type="EnsemblPlants" id="LPERR03G12210.1"/>
    </source>
</evidence>
<dbReference type="PROSITE" id="PS51319">
    <property type="entry name" value="TFIIS_N"/>
    <property type="match status" value="1"/>
</dbReference>
<name>A0A0D9VSZ2_9ORYZ</name>
<feature type="region of interest" description="Disordered" evidence="2">
    <location>
        <begin position="130"/>
        <end position="198"/>
    </location>
</feature>
<dbReference type="Gramene" id="LPERR03G12210.1">
    <property type="protein sequence ID" value="LPERR03G12210.1"/>
    <property type="gene ID" value="LPERR03G12210"/>
</dbReference>
<organism evidence="4 5">
    <name type="scientific">Leersia perrieri</name>
    <dbReference type="NCBI Taxonomy" id="77586"/>
    <lineage>
        <taxon>Eukaryota</taxon>
        <taxon>Viridiplantae</taxon>
        <taxon>Streptophyta</taxon>
        <taxon>Embryophyta</taxon>
        <taxon>Tracheophyta</taxon>
        <taxon>Spermatophyta</taxon>
        <taxon>Magnoliopsida</taxon>
        <taxon>Liliopsida</taxon>
        <taxon>Poales</taxon>
        <taxon>Poaceae</taxon>
        <taxon>BOP clade</taxon>
        <taxon>Oryzoideae</taxon>
        <taxon>Oryzeae</taxon>
        <taxon>Oryzinae</taxon>
        <taxon>Leersia</taxon>
    </lineage>
</organism>
<dbReference type="InterPro" id="IPR017923">
    <property type="entry name" value="TFIIS_N"/>
</dbReference>
<feature type="domain" description="TFIIS N-terminal" evidence="3">
    <location>
        <begin position="36"/>
        <end position="118"/>
    </location>
</feature>
<dbReference type="GO" id="GO:0005634">
    <property type="term" value="C:nucleus"/>
    <property type="evidence" value="ECO:0007669"/>
    <property type="project" value="UniProtKB-SubCell"/>
</dbReference>
<keyword evidence="5" id="KW-1185">Reference proteome</keyword>
<dbReference type="PANTHER" id="PTHR47853:SF1">
    <property type="entry name" value="EXPRESSED PROTEIN"/>
    <property type="match status" value="1"/>
</dbReference>
<dbReference type="AlphaFoldDB" id="A0A0D9VSZ2"/>
<dbReference type="Gene3D" id="1.20.930.10">
    <property type="entry name" value="Conserved domain common to transcription factors TFIIS, elongin A, CRSP70"/>
    <property type="match status" value="1"/>
</dbReference>
<reference evidence="4 5" key="1">
    <citation type="submission" date="2012-08" db="EMBL/GenBank/DDBJ databases">
        <title>Oryza genome evolution.</title>
        <authorList>
            <person name="Wing R.A."/>
        </authorList>
    </citation>
    <scope>NUCLEOTIDE SEQUENCE</scope>
</reference>
<dbReference type="eggNOG" id="ENOG502R3F6">
    <property type="taxonomic scope" value="Eukaryota"/>
</dbReference>
<comment type="subcellular location">
    <subcellularLocation>
        <location evidence="1">Nucleus</location>
    </subcellularLocation>
</comment>
<dbReference type="HOGENOM" id="CLU_044533_1_0_1"/>
<dbReference type="EnsemblPlants" id="LPERR03G12210.1">
    <property type="protein sequence ID" value="LPERR03G12210.1"/>
    <property type="gene ID" value="LPERR03G12210"/>
</dbReference>
<sequence length="246" mass="27549">MAAARSPLRRWKPFLDAFSTIDDAIESFHPSCLCRDEFRRATARLVEMLLDAEDDAEAEEHRLLLDEAMLRMVAVPPKTLATTDLATVVGAMRNHESERIRRLAGEIVGGWKAAVKRDLTSERIETNLRVSSDLDAKAKHAPPAPKKKTTAPPPPPKLPAGAGVRRESAKLGDEEERMAAAKRKLREGYQESEEAKKRRKIHVIEDPKLVKQRQQKIHPIMRVRSRACGAASLAEKNFIISSLVRV</sequence>
<feature type="compositionally biased region" description="Basic and acidic residues" evidence="2">
    <location>
        <begin position="186"/>
        <end position="198"/>
    </location>
</feature>
<reference evidence="4" key="3">
    <citation type="submission" date="2015-04" db="UniProtKB">
        <authorList>
            <consortium name="EnsemblPlants"/>
        </authorList>
    </citation>
    <scope>IDENTIFICATION</scope>
</reference>
<evidence type="ECO:0000313" key="5">
    <source>
        <dbReference type="Proteomes" id="UP000032180"/>
    </source>
</evidence>
<keyword evidence="1" id="KW-0539">Nucleus</keyword>
<dbReference type="STRING" id="77586.A0A0D9VSZ2"/>
<evidence type="ECO:0000256" key="1">
    <source>
        <dbReference type="PROSITE-ProRule" id="PRU00649"/>
    </source>
</evidence>
<evidence type="ECO:0000259" key="3">
    <source>
        <dbReference type="PROSITE" id="PS51319"/>
    </source>
</evidence>
<dbReference type="PANTHER" id="PTHR47853">
    <property type="entry name" value="EXPRESSED PROTEIN"/>
    <property type="match status" value="1"/>
</dbReference>
<evidence type="ECO:0000256" key="2">
    <source>
        <dbReference type="SAM" id="MobiDB-lite"/>
    </source>
</evidence>
<accession>A0A0D9VSZ2</accession>
<dbReference type="Pfam" id="PF08711">
    <property type="entry name" value="Med26"/>
    <property type="match status" value="1"/>
</dbReference>
<dbReference type="InterPro" id="IPR035441">
    <property type="entry name" value="TFIIS/LEDGF_dom_sf"/>
</dbReference>
<dbReference type="Proteomes" id="UP000032180">
    <property type="component" value="Chromosome 3"/>
</dbReference>
<reference evidence="5" key="2">
    <citation type="submission" date="2013-12" db="EMBL/GenBank/DDBJ databases">
        <authorList>
            <person name="Yu Y."/>
            <person name="Lee S."/>
            <person name="de Baynast K."/>
            <person name="Wissotski M."/>
            <person name="Liu L."/>
            <person name="Talag J."/>
            <person name="Goicoechea J."/>
            <person name="Angelova A."/>
            <person name="Jetty R."/>
            <person name="Kudrna D."/>
            <person name="Golser W."/>
            <person name="Rivera L."/>
            <person name="Zhang J."/>
            <person name="Wing R."/>
        </authorList>
    </citation>
    <scope>NUCLEOTIDE SEQUENCE</scope>
</reference>
<dbReference type="SUPFAM" id="SSF47676">
    <property type="entry name" value="Conserved domain common to transcription factors TFIIS, elongin A, CRSP70"/>
    <property type="match status" value="1"/>
</dbReference>
<proteinExistence type="predicted"/>
<protein>
    <recommendedName>
        <fullName evidence="3">TFIIS N-terminal domain-containing protein</fullName>
    </recommendedName>
</protein>